<dbReference type="InterPro" id="IPR035069">
    <property type="entry name" value="TTHA1013/TTHA0281-like"/>
</dbReference>
<evidence type="ECO:0000256" key="1">
    <source>
        <dbReference type="SAM" id="MobiDB-lite"/>
    </source>
</evidence>
<name>A0A482Y971_9EURY</name>
<feature type="region of interest" description="Disordered" evidence="1">
    <location>
        <begin position="53"/>
        <end position="73"/>
    </location>
</feature>
<proteinExistence type="predicted"/>
<evidence type="ECO:0008006" key="4">
    <source>
        <dbReference type="Google" id="ProtNLM"/>
    </source>
</evidence>
<dbReference type="RefSeq" id="WP_130498736.1">
    <property type="nucleotide sequence ID" value="NZ_SHMP01000003.1"/>
</dbReference>
<comment type="caution">
    <text evidence="2">The sequence shown here is derived from an EMBL/GenBank/DDBJ whole genome shotgun (WGS) entry which is preliminary data.</text>
</comment>
<dbReference type="EMBL" id="SHMP01000003">
    <property type="protein sequence ID" value="RZV11304.1"/>
    <property type="molecule type" value="Genomic_DNA"/>
</dbReference>
<evidence type="ECO:0000313" key="2">
    <source>
        <dbReference type="EMBL" id="RZV11304.1"/>
    </source>
</evidence>
<protein>
    <recommendedName>
        <fullName evidence="4">Type II toxin-antitoxin system HicB family antitoxin</fullName>
    </recommendedName>
</protein>
<sequence length="73" mass="7951">MGVQSRRELTDETITVTKEGQWYVATDESSGIASQGETKVAALENLAEALSLHERPVPESDEDTADPSTAPWF</sequence>
<dbReference type="OrthoDB" id="186878at2157"/>
<reference evidence="2 3" key="1">
    <citation type="submission" date="2019-02" db="EMBL/GenBank/DDBJ databases">
        <title>Genomic Encyclopedia of Archaeal and Bacterial Type Strains, Phase II (KMG-II): from individual species to whole genera.</title>
        <authorList>
            <person name="Goeker M."/>
        </authorList>
    </citation>
    <scope>NUCLEOTIDE SEQUENCE [LARGE SCALE GENOMIC DNA]</scope>
    <source>
        <strain evidence="2 3">DSM 18328</strain>
    </source>
</reference>
<dbReference type="InterPro" id="IPR055811">
    <property type="entry name" value="DUF7387"/>
</dbReference>
<dbReference type="Pfam" id="PF24113">
    <property type="entry name" value="DUF7387"/>
    <property type="match status" value="1"/>
</dbReference>
<organism evidence="2 3">
    <name type="scientific">Natrinema hispanicum</name>
    <dbReference type="NCBI Taxonomy" id="392421"/>
    <lineage>
        <taxon>Archaea</taxon>
        <taxon>Methanobacteriati</taxon>
        <taxon>Methanobacteriota</taxon>
        <taxon>Stenosarchaea group</taxon>
        <taxon>Halobacteria</taxon>
        <taxon>Halobacteriales</taxon>
        <taxon>Natrialbaceae</taxon>
        <taxon>Natrinema</taxon>
    </lineage>
</organism>
<accession>A0A482Y971</accession>
<evidence type="ECO:0000313" key="3">
    <source>
        <dbReference type="Proteomes" id="UP000291097"/>
    </source>
</evidence>
<dbReference type="SUPFAM" id="SSF143100">
    <property type="entry name" value="TTHA1013/TTHA0281-like"/>
    <property type="match status" value="1"/>
</dbReference>
<dbReference type="Proteomes" id="UP000291097">
    <property type="component" value="Unassembled WGS sequence"/>
</dbReference>
<dbReference type="AlphaFoldDB" id="A0A482Y971"/>
<gene>
    <name evidence="2" type="ORF">BDK88_0178</name>
</gene>